<sequence length="245" mass="26062">MPLISIVTPVHAASVRYLGEAYESLVTQVLPAGWEWQWVVQEDGQDGVIGGTLPTDDRISAGSGRKGGPGLARTMALSRVGGELVKALDADDLLLPGALARDITVLSDRRLAWTTCGVLDLFPDGSTAGFAGDPPEGPLARGSVLRYWVDNEFALPVVPGTLCVRRDLLLALGGWMALPASEDTGLVLAANAVADGYFIGTPGMHYRKWPGQVTRHPAHHDPVERAARMSVVRARAEALLARPTN</sequence>
<proteinExistence type="predicted"/>
<dbReference type="InterPro" id="IPR029044">
    <property type="entry name" value="Nucleotide-diphossugar_trans"/>
</dbReference>
<dbReference type="Proteomes" id="UP000320876">
    <property type="component" value="Unassembled WGS sequence"/>
</dbReference>
<evidence type="ECO:0000313" key="2">
    <source>
        <dbReference type="Proteomes" id="UP000320876"/>
    </source>
</evidence>
<keyword evidence="2" id="KW-1185">Reference proteome</keyword>
<evidence type="ECO:0000313" key="1">
    <source>
        <dbReference type="EMBL" id="TQI94284.1"/>
    </source>
</evidence>
<dbReference type="OrthoDB" id="4529776at2"/>
<dbReference type="RefSeq" id="WP_142003532.1">
    <property type="nucleotide sequence ID" value="NZ_VFML01000002.1"/>
</dbReference>
<protein>
    <recommendedName>
        <fullName evidence="3">Glycosyl transferase family 2</fullName>
    </recommendedName>
</protein>
<dbReference type="AlphaFoldDB" id="A0A542CU07"/>
<gene>
    <name evidence="1" type="ORF">FB471_6446</name>
</gene>
<evidence type="ECO:0008006" key="3">
    <source>
        <dbReference type="Google" id="ProtNLM"/>
    </source>
</evidence>
<dbReference type="EMBL" id="VFML01000002">
    <property type="protein sequence ID" value="TQI94284.1"/>
    <property type="molecule type" value="Genomic_DNA"/>
</dbReference>
<reference evidence="1 2" key="1">
    <citation type="submission" date="2019-06" db="EMBL/GenBank/DDBJ databases">
        <title>Sequencing the genomes of 1000 actinobacteria strains.</title>
        <authorList>
            <person name="Klenk H.-P."/>
        </authorList>
    </citation>
    <scope>NUCLEOTIDE SEQUENCE [LARGE SCALE GENOMIC DNA]</scope>
    <source>
        <strain evidence="1 2">DSM 45679</strain>
    </source>
</reference>
<dbReference type="SUPFAM" id="SSF53448">
    <property type="entry name" value="Nucleotide-diphospho-sugar transferases"/>
    <property type="match status" value="1"/>
</dbReference>
<name>A0A542CU07_AMYCI</name>
<dbReference type="Gene3D" id="3.90.550.10">
    <property type="entry name" value="Spore Coat Polysaccharide Biosynthesis Protein SpsA, Chain A"/>
    <property type="match status" value="1"/>
</dbReference>
<organism evidence="1 2">
    <name type="scientific">Amycolatopsis cihanbeyliensis</name>
    <dbReference type="NCBI Taxonomy" id="1128664"/>
    <lineage>
        <taxon>Bacteria</taxon>
        <taxon>Bacillati</taxon>
        <taxon>Actinomycetota</taxon>
        <taxon>Actinomycetes</taxon>
        <taxon>Pseudonocardiales</taxon>
        <taxon>Pseudonocardiaceae</taxon>
        <taxon>Amycolatopsis</taxon>
    </lineage>
</organism>
<accession>A0A542CU07</accession>
<comment type="caution">
    <text evidence="1">The sequence shown here is derived from an EMBL/GenBank/DDBJ whole genome shotgun (WGS) entry which is preliminary data.</text>
</comment>